<dbReference type="AlphaFoldDB" id="A0A6H5I8U3"/>
<dbReference type="EMBL" id="CADCXV010000725">
    <property type="protein sequence ID" value="CAB0033795.1"/>
    <property type="molecule type" value="Genomic_DNA"/>
</dbReference>
<keyword evidence="3" id="KW-1185">Reference proteome</keyword>
<sequence length="696" mass="77729">MEDKKEHKKGHTRTRATIIATPPPPAAITKAAADCNLRCCYICGSASRAHEHESIPRPARELLCATLRLLRARSCCPPVVGSCSIIIHTYIRPTVVHLDQWYTAVVIVCSAACQDIHSIIPEFDRIKKKMIPDKMKVLSQLHRLHHNHHHHHHHQDREDRLACKKDLALGRKAAYWSKKSQRVARKMSKLEEKLRKYKDNCNALVVDLDDDEDEALSSSSINNDDAPLERADRRHHRQHHHRHHRRGGRGHQRNDSAASCSDDSSDSSSSDSDSDDSKSAGSSRSVSPRQRRRRHQHPHHHHQRRQRRGKPSDTTNHDARDDDGIYGCVYRILSRSEPSLHDESCVANAAAAAAAVGESQSAAVAESPVAVVDLEAHSYCTARDDDDSERGSAAVAPAQVLQDCEMMNEDEEIEDVDDVVLEDGWKRIVLEGLSAEDKAALTSKYSVAKRAHILQGPRLNPELRLVAGARALERDLLLASQQSQLGSGLKALARGLGCLRGCTELEKNPSVAEALGQLEDASRLLLDAHRDASRARRLEMRADLRHEARDALLDQDDDVDRATINGEDGWLFGGEAAARLKDLRCFKKCQRREERREARSEKGQKRKLAQGRAADQSKRTTSGGNSSSRSNKKQLDNLAELTRSLTLARRAREAPANENRCRNASDCISILYLNFNMCNVCRGITQTVRAPERSCL</sequence>
<gene>
    <name evidence="2" type="ORF">TBRA_LOCUS5693</name>
</gene>
<evidence type="ECO:0000313" key="3">
    <source>
        <dbReference type="Proteomes" id="UP000479190"/>
    </source>
</evidence>
<accession>A0A6H5I8U3</accession>
<protein>
    <submittedName>
        <fullName evidence="2">Uncharacterized protein</fullName>
    </submittedName>
</protein>
<feature type="compositionally biased region" description="Basic residues" evidence="1">
    <location>
        <begin position="233"/>
        <end position="251"/>
    </location>
</feature>
<feature type="compositionally biased region" description="Basic residues" evidence="1">
    <location>
        <begin position="289"/>
        <end position="309"/>
    </location>
</feature>
<organism evidence="2 3">
    <name type="scientific">Trichogramma brassicae</name>
    <dbReference type="NCBI Taxonomy" id="86971"/>
    <lineage>
        <taxon>Eukaryota</taxon>
        <taxon>Metazoa</taxon>
        <taxon>Ecdysozoa</taxon>
        <taxon>Arthropoda</taxon>
        <taxon>Hexapoda</taxon>
        <taxon>Insecta</taxon>
        <taxon>Pterygota</taxon>
        <taxon>Neoptera</taxon>
        <taxon>Endopterygota</taxon>
        <taxon>Hymenoptera</taxon>
        <taxon>Apocrita</taxon>
        <taxon>Proctotrupomorpha</taxon>
        <taxon>Chalcidoidea</taxon>
        <taxon>Trichogrammatidae</taxon>
        <taxon>Trichogramma</taxon>
    </lineage>
</organism>
<feature type="compositionally biased region" description="Low complexity" evidence="1">
    <location>
        <begin position="279"/>
        <end position="288"/>
    </location>
</feature>
<evidence type="ECO:0000256" key="1">
    <source>
        <dbReference type="SAM" id="MobiDB-lite"/>
    </source>
</evidence>
<feature type="compositionally biased region" description="Low complexity" evidence="1">
    <location>
        <begin position="619"/>
        <end position="629"/>
    </location>
</feature>
<dbReference type="PANTHER" id="PTHR34239:SF2">
    <property type="entry name" value="TRANSPOSABLE ELEMENT P TRANSPOSASE_THAP9 CONSERVED DOMAIN-CONTAINING PROTEIN"/>
    <property type="match status" value="1"/>
</dbReference>
<feature type="region of interest" description="Disordered" evidence="1">
    <location>
        <begin position="596"/>
        <end position="636"/>
    </location>
</feature>
<dbReference type="PANTHER" id="PTHR34239">
    <property type="entry name" value="APPLE DOMAIN-CONTAINING PROTEIN"/>
    <property type="match status" value="1"/>
</dbReference>
<proteinExistence type="predicted"/>
<feature type="compositionally biased region" description="Low complexity" evidence="1">
    <location>
        <begin position="255"/>
        <end position="271"/>
    </location>
</feature>
<feature type="region of interest" description="Disordered" evidence="1">
    <location>
        <begin position="212"/>
        <end position="321"/>
    </location>
</feature>
<evidence type="ECO:0000313" key="2">
    <source>
        <dbReference type="EMBL" id="CAB0033795.1"/>
    </source>
</evidence>
<dbReference type="OrthoDB" id="6760539at2759"/>
<name>A0A6H5I8U3_9HYME</name>
<reference evidence="2 3" key="1">
    <citation type="submission" date="2020-02" db="EMBL/GenBank/DDBJ databases">
        <authorList>
            <person name="Ferguson B K."/>
        </authorList>
    </citation>
    <scope>NUCLEOTIDE SEQUENCE [LARGE SCALE GENOMIC DNA]</scope>
</reference>
<dbReference type="Proteomes" id="UP000479190">
    <property type="component" value="Unassembled WGS sequence"/>
</dbReference>